<gene>
    <name evidence="5" type="ORF">HNR61_009469</name>
</gene>
<keyword evidence="3" id="KW-0732">Signal</keyword>
<dbReference type="Proteomes" id="UP000572680">
    <property type="component" value="Unassembled WGS sequence"/>
</dbReference>
<keyword evidence="6" id="KW-1185">Reference proteome</keyword>
<dbReference type="RefSeq" id="WP_312898430.1">
    <property type="nucleotide sequence ID" value="NZ_BAAALP010000114.1"/>
</dbReference>
<dbReference type="InterPro" id="IPR001314">
    <property type="entry name" value="Peptidase_S1A"/>
</dbReference>
<feature type="domain" description="Peptidase S1" evidence="4">
    <location>
        <begin position="24"/>
        <end position="260"/>
    </location>
</feature>
<dbReference type="PANTHER" id="PTHR24276:SF91">
    <property type="entry name" value="AT26814P-RELATED"/>
    <property type="match status" value="1"/>
</dbReference>
<dbReference type="EMBL" id="JACJIA010000031">
    <property type="protein sequence ID" value="MBA8957769.1"/>
    <property type="molecule type" value="Genomic_DNA"/>
</dbReference>
<comment type="similarity">
    <text evidence="1">Belongs to the peptidase S1 family.</text>
</comment>
<dbReference type="SUPFAM" id="SSF50494">
    <property type="entry name" value="Trypsin-like serine proteases"/>
    <property type="match status" value="1"/>
</dbReference>
<organism evidence="5 6">
    <name type="scientific">Actinomadura namibiensis</name>
    <dbReference type="NCBI Taxonomy" id="182080"/>
    <lineage>
        <taxon>Bacteria</taxon>
        <taxon>Bacillati</taxon>
        <taxon>Actinomycetota</taxon>
        <taxon>Actinomycetes</taxon>
        <taxon>Streptosporangiales</taxon>
        <taxon>Thermomonosporaceae</taxon>
        <taxon>Actinomadura</taxon>
    </lineage>
</organism>
<dbReference type="FunFam" id="2.40.10.10:FF:000068">
    <property type="entry name" value="transmembrane protease serine 2"/>
    <property type="match status" value="1"/>
</dbReference>
<name>A0A7W3M0I4_ACTNM</name>
<evidence type="ECO:0000313" key="5">
    <source>
        <dbReference type="EMBL" id="MBA8957769.1"/>
    </source>
</evidence>
<protein>
    <submittedName>
        <fullName evidence="5">Secreted trypsin-like serine protease</fullName>
    </submittedName>
</protein>
<keyword evidence="5" id="KW-0378">Hydrolase</keyword>
<dbReference type="InterPro" id="IPR001254">
    <property type="entry name" value="Trypsin_dom"/>
</dbReference>
<dbReference type="InterPro" id="IPR043504">
    <property type="entry name" value="Peptidase_S1_PA_chymotrypsin"/>
</dbReference>
<dbReference type="SMART" id="SM00020">
    <property type="entry name" value="Tryp_SPc"/>
    <property type="match status" value="1"/>
</dbReference>
<accession>A0A7W3M0I4</accession>
<dbReference type="InterPro" id="IPR050430">
    <property type="entry name" value="Peptidase_S1"/>
</dbReference>
<dbReference type="Pfam" id="PF00089">
    <property type="entry name" value="Trypsin"/>
    <property type="match status" value="1"/>
</dbReference>
<dbReference type="PANTHER" id="PTHR24276">
    <property type="entry name" value="POLYSERASE-RELATED"/>
    <property type="match status" value="1"/>
</dbReference>
<dbReference type="AlphaFoldDB" id="A0A7W3M0I4"/>
<evidence type="ECO:0000313" key="6">
    <source>
        <dbReference type="Proteomes" id="UP000572680"/>
    </source>
</evidence>
<evidence type="ECO:0000259" key="4">
    <source>
        <dbReference type="PROSITE" id="PS50240"/>
    </source>
</evidence>
<evidence type="ECO:0000256" key="1">
    <source>
        <dbReference type="ARBA" id="ARBA00007664"/>
    </source>
</evidence>
<dbReference type="InterPro" id="IPR009003">
    <property type="entry name" value="Peptidase_S1_PA"/>
</dbReference>
<evidence type="ECO:0000256" key="3">
    <source>
        <dbReference type="SAM" id="SignalP"/>
    </source>
</evidence>
<dbReference type="PROSITE" id="PS50240">
    <property type="entry name" value="TRYPSIN_DOM"/>
    <property type="match status" value="1"/>
</dbReference>
<dbReference type="CDD" id="cd00190">
    <property type="entry name" value="Tryp_SPc"/>
    <property type="match status" value="1"/>
</dbReference>
<keyword evidence="5" id="KW-0645">Protease</keyword>
<keyword evidence="2" id="KW-1015">Disulfide bond</keyword>
<feature type="signal peptide" evidence="3">
    <location>
        <begin position="1"/>
        <end position="23"/>
    </location>
</feature>
<dbReference type="PRINTS" id="PR00722">
    <property type="entry name" value="CHYMOTRYPSIN"/>
</dbReference>
<dbReference type="Gene3D" id="2.40.10.10">
    <property type="entry name" value="Trypsin-like serine proteases"/>
    <property type="match status" value="1"/>
</dbReference>
<comment type="caution">
    <text evidence="5">The sequence shown here is derived from an EMBL/GenBank/DDBJ whole genome shotgun (WGS) entry which is preliminary data.</text>
</comment>
<dbReference type="GO" id="GO:0004252">
    <property type="term" value="F:serine-type endopeptidase activity"/>
    <property type="evidence" value="ECO:0007669"/>
    <property type="project" value="InterPro"/>
</dbReference>
<evidence type="ECO:0000256" key="2">
    <source>
        <dbReference type="ARBA" id="ARBA00023157"/>
    </source>
</evidence>
<feature type="chain" id="PRO_5030667413" evidence="3">
    <location>
        <begin position="24"/>
        <end position="263"/>
    </location>
</feature>
<dbReference type="GO" id="GO:0006508">
    <property type="term" value="P:proteolysis"/>
    <property type="evidence" value="ECO:0007669"/>
    <property type="project" value="UniProtKB-KW"/>
</dbReference>
<dbReference type="PROSITE" id="PS00134">
    <property type="entry name" value="TRYPSIN_HIS"/>
    <property type="match status" value="1"/>
</dbReference>
<reference evidence="5 6" key="1">
    <citation type="submission" date="2020-08" db="EMBL/GenBank/DDBJ databases">
        <title>Genomic Encyclopedia of Type Strains, Phase IV (KMG-IV): sequencing the most valuable type-strain genomes for metagenomic binning, comparative biology and taxonomic classification.</title>
        <authorList>
            <person name="Goeker M."/>
        </authorList>
    </citation>
    <scope>NUCLEOTIDE SEQUENCE [LARGE SCALE GENOMIC DNA]</scope>
    <source>
        <strain evidence="5 6">DSM 44197</strain>
    </source>
</reference>
<sequence>MRTAAVALAGVAGATMTAGSANAIINGRDATEAYSFMATVPVTYDGAAPPLKATCGGSLIDRRWVLTAAHCLVETRADGTVRIGSRQRTSGGTVRRIEQTVIHPGYRVGDGSTRPNHNDIALIRLDRPVGRQPIGLAHRPGRPGTPTRLLGFGTVVESPDHTKWVFAERLQQLDTRLGSAAECAPGYADRTRLCTISRVPDAMACNGDSGGPQIQRGRHRAWELVGVTSGPGAPGVSCSKGPGLYTSVPAYAHWIHRTISKNS</sequence>
<dbReference type="InterPro" id="IPR018114">
    <property type="entry name" value="TRYPSIN_HIS"/>
</dbReference>
<proteinExistence type="inferred from homology"/>